<evidence type="ECO:0000313" key="7">
    <source>
        <dbReference type="EMBL" id="NXX75184.1"/>
    </source>
</evidence>
<organism evidence="7 8">
    <name type="scientific">Urocolius indicus</name>
    <name type="common">Red-faced mousebird</name>
    <name type="synonym">Colius indicus</name>
    <dbReference type="NCBI Taxonomy" id="458196"/>
    <lineage>
        <taxon>Eukaryota</taxon>
        <taxon>Metazoa</taxon>
        <taxon>Chordata</taxon>
        <taxon>Craniata</taxon>
        <taxon>Vertebrata</taxon>
        <taxon>Euteleostomi</taxon>
        <taxon>Archelosauria</taxon>
        <taxon>Archosauria</taxon>
        <taxon>Dinosauria</taxon>
        <taxon>Saurischia</taxon>
        <taxon>Theropoda</taxon>
        <taxon>Coelurosauria</taxon>
        <taxon>Aves</taxon>
        <taxon>Neognathae</taxon>
        <taxon>Neoaves</taxon>
        <taxon>Telluraves</taxon>
        <taxon>Coraciimorphae</taxon>
        <taxon>Coliiformes</taxon>
        <taxon>Coliidae</taxon>
        <taxon>Urocolius</taxon>
    </lineage>
</organism>
<dbReference type="Pfam" id="PF15807">
    <property type="entry name" value="MAP17"/>
    <property type="match status" value="1"/>
</dbReference>
<feature type="non-terminal residue" evidence="7">
    <location>
        <position position="93"/>
    </location>
</feature>
<dbReference type="EMBL" id="WBNH01001509">
    <property type="protein sequence ID" value="NXX75184.1"/>
    <property type="molecule type" value="Genomic_DNA"/>
</dbReference>
<comment type="similarity">
    <text evidence="5">Belongs to the PDZK1-interacting protein 1/SMIM24 family.</text>
</comment>
<proteinExistence type="inferred from homology"/>
<evidence type="ECO:0000256" key="2">
    <source>
        <dbReference type="ARBA" id="ARBA00022692"/>
    </source>
</evidence>
<keyword evidence="8" id="KW-1185">Reference proteome</keyword>
<dbReference type="PANTHER" id="PTHR15296:SF1">
    <property type="entry name" value="PDZK1 INTERACTING PROTEIN 1"/>
    <property type="match status" value="1"/>
</dbReference>
<dbReference type="GO" id="GO:0016020">
    <property type="term" value="C:membrane"/>
    <property type="evidence" value="ECO:0007669"/>
    <property type="project" value="UniProtKB-SubCell"/>
</dbReference>
<gene>
    <name evidence="7" type="primary">Pdzk1ip1</name>
    <name evidence="7" type="ORF">UROIND_R00676</name>
</gene>
<dbReference type="AlphaFoldDB" id="A0A852KDY2"/>
<sequence length="93" mass="10181">AEGSIQPWARGVIAVGVFLVLVAIAFVVNRLWCKKKGDNVDAVVSVEDKRESVISNGHEGRYGTAAANFRSKENENAYENNLELEEKVVTTAM</sequence>
<evidence type="ECO:0000256" key="3">
    <source>
        <dbReference type="ARBA" id="ARBA00022989"/>
    </source>
</evidence>
<keyword evidence="3 6" id="KW-1133">Transmembrane helix</keyword>
<evidence type="ECO:0000256" key="5">
    <source>
        <dbReference type="ARBA" id="ARBA00049650"/>
    </source>
</evidence>
<evidence type="ECO:0000313" key="8">
    <source>
        <dbReference type="Proteomes" id="UP000654395"/>
    </source>
</evidence>
<reference evidence="7" key="1">
    <citation type="submission" date="2020-02" db="EMBL/GenBank/DDBJ databases">
        <title>Bird 10,000 Genomes (B10K) Project - Family phase.</title>
        <authorList>
            <person name="Zhang G."/>
        </authorList>
    </citation>
    <scope>NUCLEOTIDE SEQUENCE</scope>
    <source>
        <strain evidence="7">B10K-DU-030-59</strain>
    </source>
</reference>
<accession>A0A852KDY2</accession>
<evidence type="ECO:0000256" key="1">
    <source>
        <dbReference type="ARBA" id="ARBA00004167"/>
    </source>
</evidence>
<keyword evidence="4 6" id="KW-0472">Membrane</keyword>
<feature type="transmembrane region" description="Helical" evidence="6">
    <location>
        <begin position="12"/>
        <end position="32"/>
    </location>
</feature>
<comment type="caution">
    <text evidence="7">The sequence shown here is derived from an EMBL/GenBank/DDBJ whole genome shotgun (WGS) entry which is preliminary data.</text>
</comment>
<feature type="non-terminal residue" evidence="7">
    <location>
        <position position="1"/>
    </location>
</feature>
<comment type="subcellular location">
    <subcellularLocation>
        <location evidence="1">Membrane</location>
        <topology evidence="1">Single-pass membrane protein</topology>
    </subcellularLocation>
</comment>
<dbReference type="OrthoDB" id="9900654at2759"/>
<keyword evidence="2 6" id="KW-0812">Transmembrane</keyword>
<protein>
    <submittedName>
        <fullName evidence="7">PDZ1I protein</fullName>
    </submittedName>
</protein>
<dbReference type="InterPro" id="IPR031627">
    <property type="entry name" value="PDZK1IP1/SMIM24"/>
</dbReference>
<dbReference type="Proteomes" id="UP000654395">
    <property type="component" value="Unassembled WGS sequence"/>
</dbReference>
<evidence type="ECO:0000256" key="4">
    <source>
        <dbReference type="ARBA" id="ARBA00023136"/>
    </source>
</evidence>
<dbReference type="PANTHER" id="PTHR15296">
    <property type="entry name" value="MEMBRANE-ASSOCIATED PROTEIN MAP17"/>
    <property type="match status" value="1"/>
</dbReference>
<name>A0A852KDY2_UROIN</name>
<evidence type="ECO:0000256" key="6">
    <source>
        <dbReference type="SAM" id="Phobius"/>
    </source>
</evidence>